<dbReference type="OrthoDB" id="9785707at2"/>
<dbReference type="InterPro" id="IPR003488">
    <property type="entry name" value="DprA"/>
</dbReference>
<comment type="similarity">
    <text evidence="1">Belongs to the DprA/Smf family.</text>
</comment>
<dbReference type="Gene3D" id="1.10.10.10">
    <property type="entry name" value="Winged helix-like DNA-binding domain superfamily/Winged helix DNA-binding domain"/>
    <property type="match status" value="1"/>
</dbReference>
<accession>A0A3N0DW66</accession>
<dbReference type="SUPFAM" id="SSF46785">
    <property type="entry name" value="Winged helix' DNA-binding domain"/>
    <property type="match status" value="1"/>
</dbReference>
<dbReference type="Proteomes" id="UP000277094">
    <property type="component" value="Unassembled WGS sequence"/>
</dbReference>
<dbReference type="EMBL" id="RJSG01000002">
    <property type="protein sequence ID" value="RNL79835.1"/>
    <property type="molecule type" value="Genomic_DNA"/>
</dbReference>
<sequence length="393" mass="40557">MSTSADERAARLLLSIVGEPGDPRVAALVDQVGPADAVDFLQARGRRGELGAALAQRIAAARPEETLAQAERRGLRFVTPADPEWPEALGDLDQVPTLHERGGTPVGLWLRGALRLDEAVAGSVAIVGARSATTYGAAVAGSMAADLAEAEVAVVSGAAFGIDQAAHRGALAARGTTVAVLACGADRAYPTAHQALVGYIAETGLVISEAPPGGAPTRIRFLARNRLIAALALGTVVVEAAVRSGALNTANWADALSRTLMGVPGPVTSAASQGVHRLVRTRNALLVTDAADVLEAVRPVGRQPAGSGTDRFLRPRDALTALEQEVLDAVPVERGAGADRVARAAGLPPETVARTLADLHAAGFVERSADRWRLVRQEPFDAPAEKEGGEFVG</sequence>
<organism evidence="3 4">
    <name type="scientific">Nocardioides marmorisolisilvae</name>
    <dbReference type="NCBI Taxonomy" id="1542737"/>
    <lineage>
        <taxon>Bacteria</taxon>
        <taxon>Bacillati</taxon>
        <taxon>Actinomycetota</taxon>
        <taxon>Actinomycetes</taxon>
        <taxon>Propionibacteriales</taxon>
        <taxon>Nocardioidaceae</taxon>
        <taxon>Nocardioides</taxon>
    </lineage>
</organism>
<dbReference type="Pfam" id="PF02481">
    <property type="entry name" value="DNA_processg_A"/>
    <property type="match status" value="1"/>
</dbReference>
<dbReference type="NCBIfam" id="TIGR00732">
    <property type="entry name" value="dprA"/>
    <property type="match status" value="1"/>
</dbReference>
<proteinExistence type="inferred from homology"/>
<dbReference type="GO" id="GO:0009294">
    <property type="term" value="P:DNA-mediated transformation"/>
    <property type="evidence" value="ECO:0007669"/>
    <property type="project" value="InterPro"/>
</dbReference>
<comment type="caution">
    <text evidence="3">The sequence shown here is derived from an EMBL/GenBank/DDBJ whole genome shotgun (WGS) entry which is preliminary data.</text>
</comment>
<dbReference type="InterPro" id="IPR036388">
    <property type="entry name" value="WH-like_DNA-bd_sf"/>
</dbReference>
<dbReference type="SUPFAM" id="SSF102405">
    <property type="entry name" value="MCP/YpsA-like"/>
    <property type="match status" value="1"/>
</dbReference>
<dbReference type="AlphaFoldDB" id="A0A3N0DW66"/>
<dbReference type="InterPro" id="IPR036390">
    <property type="entry name" value="WH_DNA-bd_sf"/>
</dbReference>
<dbReference type="PANTHER" id="PTHR43022">
    <property type="entry name" value="PROTEIN SMF"/>
    <property type="match status" value="1"/>
</dbReference>
<protein>
    <submittedName>
        <fullName evidence="3">DNA-protecting protein DprA</fullName>
    </submittedName>
</protein>
<name>A0A3N0DW66_9ACTN</name>
<evidence type="ECO:0000313" key="3">
    <source>
        <dbReference type="EMBL" id="RNL79835.1"/>
    </source>
</evidence>
<dbReference type="RefSeq" id="WP_123234339.1">
    <property type="nucleotide sequence ID" value="NZ_RJSG01000002.1"/>
</dbReference>
<evidence type="ECO:0000256" key="1">
    <source>
        <dbReference type="ARBA" id="ARBA00006525"/>
    </source>
</evidence>
<dbReference type="PANTHER" id="PTHR43022:SF1">
    <property type="entry name" value="PROTEIN SMF"/>
    <property type="match status" value="1"/>
</dbReference>
<keyword evidence="4" id="KW-1185">Reference proteome</keyword>
<dbReference type="InterPro" id="IPR057666">
    <property type="entry name" value="DrpA_SLOG"/>
</dbReference>
<evidence type="ECO:0000259" key="2">
    <source>
        <dbReference type="Pfam" id="PF02481"/>
    </source>
</evidence>
<feature type="domain" description="Smf/DprA SLOG" evidence="2">
    <location>
        <begin position="77"/>
        <end position="297"/>
    </location>
</feature>
<gene>
    <name evidence="3" type="primary">dprA</name>
    <name evidence="3" type="ORF">EFL95_12875</name>
</gene>
<reference evidence="3 4" key="1">
    <citation type="submission" date="2018-11" db="EMBL/GenBank/DDBJ databases">
        <authorList>
            <person name="Li F."/>
        </authorList>
    </citation>
    <scope>NUCLEOTIDE SEQUENCE [LARGE SCALE GENOMIC DNA]</scope>
    <source>
        <strain evidence="3 4">KIS18-7</strain>
    </source>
</reference>
<dbReference type="Gene3D" id="3.40.50.450">
    <property type="match status" value="1"/>
</dbReference>
<evidence type="ECO:0000313" key="4">
    <source>
        <dbReference type="Proteomes" id="UP000277094"/>
    </source>
</evidence>